<dbReference type="EMBL" id="MU853813">
    <property type="protein sequence ID" value="KAK3939305.1"/>
    <property type="molecule type" value="Genomic_DNA"/>
</dbReference>
<accession>A0AAN6S3P7</accession>
<evidence type="ECO:0000313" key="3">
    <source>
        <dbReference type="Proteomes" id="UP001303473"/>
    </source>
</evidence>
<name>A0AAN6S3P7_9PEZI</name>
<dbReference type="AlphaFoldDB" id="A0AAN6S3P7"/>
<feature type="compositionally biased region" description="Basic and acidic residues" evidence="1">
    <location>
        <begin position="187"/>
        <end position="197"/>
    </location>
</feature>
<proteinExistence type="predicted"/>
<gene>
    <name evidence="2" type="ORF">QBC46DRAFT_263540</name>
</gene>
<comment type="caution">
    <text evidence="2">The sequence shown here is derived from an EMBL/GenBank/DDBJ whole genome shotgun (WGS) entry which is preliminary data.</text>
</comment>
<feature type="compositionally biased region" description="Polar residues" evidence="1">
    <location>
        <begin position="25"/>
        <end position="34"/>
    </location>
</feature>
<sequence length="343" mass="38066">MLHENPWTSSPDTNLALVEQHHQNPDQGNNQNAWTAPPAMDLETATVSPKMLRIRQSPSLQHVSSSESLHSAFFNTGGNPGGYEEQPPVAAPPSPAEHTSRAHRPQPSPRTKSSKRRQLPDKPSRPLKFLPILPSSEKQKKHNTSHSDSDLKSRKIPKTRGSSATPSSFSSSSSSHFGDTDAGLSGTDDRSAKDDFLVRSKQAGMTYKEIRRRGRFSEAESTLRGRFRTLTKAKEERVRKPEWSTADLRLLEMGVRILARSSPGSSSSSYDLNSAKIPWKKVAEYIADNGGSYRFGNSTCRKRWDELVRTETARGKDVNRPFYEQYPSNSGHPGHGADTFGEV</sequence>
<reference evidence="3" key="1">
    <citation type="journal article" date="2023" name="Mol. Phylogenet. Evol.">
        <title>Genome-scale phylogeny and comparative genomics of the fungal order Sordariales.</title>
        <authorList>
            <person name="Hensen N."/>
            <person name="Bonometti L."/>
            <person name="Westerberg I."/>
            <person name="Brannstrom I.O."/>
            <person name="Guillou S."/>
            <person name="Cros-Aarteil S."/>
            <person name="Calhoun S."/>
            <person name="Haridas S."/>
            <person name="Kuo A."/>
            <person name="Mondo S."/>
            <person name="Pangilinan J."/>
            <person name="Riley R."/>
            <person name="LaButti K."/>
            <person name="Andreopoulos B."/>
            <person name="Lipzen A."/>
            <person name="Chen C."/>
            <person name="Yan M."/>
            <person name="Daum C."/>
            <person name="Ng V."/>
            <person name="Clum A."/>
            <person name="Steindorff A."/>
            <person name="Ohm R.A."/>
            <person name="Martin F."/>
            <person name="Silar P."/>
            <person name="Natvig D.O."/>
            <person name="Lalanne C."/>
            <person name="Gautier V."/>
            <person name="Ament-Velasquez S.L."/>
            <person name="Kruys A."/>
            <person name="Hutchinson M.I."/>
            <person name="Powell A.J."/>
            <person name="Barry K."/>
            <person name="Miller A.N."/>
            <person name="Grigoriev I.V."/>
            <person name="Debuchy R."/>
            <person name="Gladieux P."/>
            <person name="Hiltunen Thoren M."/>
            <person name="Johannesson H."/>
        </authorList>
    </citation>
    <scope>NUCLEOTIDE SEQUENCE [LARGE SCALE GENOMIC DNA]</scope>
    <source>
        <strain evidence="3">CBS 340.73</strain>
    </source>
</reference>
<feature type="region of interest" description="Disordered" evidence="1">
    <location>
        <begin position="1"/>
        <end position="197"/>
    </location>
</feature>
<evidence type="ECO:0000313" key="2">
    <source>
        <dbReference type="EMBL" id="KAK3939305.1"/>
    </source>
</evidence>
<evidence type="ECO:0000256" key="1">
    <source>
        <dbReference type="SAM" id="MobiDB-lite"/>
    </source>
</evidence>
<keyword evidence="3" id="KW-1185">Reference proteome</keyword>
<dbReference type="Proteomes" id="UP001303473">
    <property type="component" value="Unassembled WGS sequence"/>
</dbReference>
<feature type="compositionally biased region" description="Low complexity" evidence="1">
    <location>
        <begin position="162"/>
        <end position="175"/>
    </location>
</feature>
<protein>
    <recommendedName>
        <fullName evidence="4">Myb-like domain-containing protein</fullName>
    </recommendedName>
</protein>
<feature type="region of interest" description="Disordered" evidence="1">
    <location>
        <begin position="318"/>
        <end position="343"/>
    </location>
</feature>
<evidence type="ECO:0008006" key="4">
    <source>
        <dbReference type="Google" id="ProtNLM"/>
    </source>
</evidence>
<feature type="compositionally biased region" description="Polar residues" evidence="1">
    <location>
        <begin position="56"/>
        <end position="77"/>
    </location>
</feature>
<feature type="compositionally biased region" description="Polar residues" evidence="1">
    <location>
        <begin position="1"/>
        <end position="13"/>
    </location>
</feature>
<organism evidence="2 3">
    <name type="scientific">Diplogelasinospora grovesii</name>
    <dbReference type="NCBI Taxonomy" id="303347"/>
    <lineage>
        <taxon>Eukaryota</taxon>
        <taxon>Fungi</taxon>
        <taxon>Dikarya</taxon>
        <taxon>Ascomycota</taxon>
        <taxon>Pezizomycotina</taxon>
        <taxon>Sordariomycetes</taxon>
        <taxon>Sordariomycetidae</taxon>
        <taxon>Sordariales</taxon>
        <taxon>Diplogelasinosporaceae</taxon>
        <taxon>Diplogelasinospora</taxon>
    </lineage>
</organism>